<evidence type="ECO:0000313" key="1">
    <source>
        <dbReference type="EMBL" id="GCD95317.1"/>
    </source>
</evidence>
<protein>
    <submittedName>
        <fullName evidence="1">Uncharacterized protein</fullName>
    </submittedName>
</protein>
<dbReference type="RefSeq" id="WP_160161407.1">
    <property type="nucleotide sequence ID" value="NZ_BIFH01000017.1"/>
</dbReference>
<evidence type="ECO:0000313" key="2">
    <source>
        <dbReference type="Proteomes" id="UP000286931"/>
    </source>
</evidence>
<sequence length="56" mass="6084">MRYRITNLSRAQESTGSNPANCAVVDIDTVQAALKRAEAYGERLYIRPVKTAADAG</sequence>
<keyword evidence="2" id="KW-1185">Reference proteome</keyword>
<reference evidence="1 2" key="1">
    <citation type="submission" date="2018-12" db="EMBL/GenBank/DDBJ databases">
        <title>Draft genome sequence of Embleya hyalina NBRC 13850T.</title>
        <authorList>
            <person name="Komaki H."/>
            <person name="Hosoyama A."/>
            <person name="Kimura A."/>
            <person name="Ichikawa N."/>
            <person name="Tamura T."/>
        </authorList>
    </citation>
    <scope>NUCLEOTIDE SEQUENCE [LARGE SCALE GENOMIC DNA]</scope>
    <source>
        <strain evidence="1 2">NBRC 13850</strain>
    </source>
</reference>
<name>A0A401YL45_9ACTN</name>
<gene>
    <name evidence="1" type="ORF">EHYA_02989</name>
</gene>
<dbReference type="EMBL" id="BIFH01000017">
    <property type="protein sequence ID" value="GCD95317.1"/>
    <property type="molecule type" value="Genomic_DNA"/>
</dbReference>
<accession>A0A401YL45</accession>
<organism evidence="1 2">
    <name type="scientific">Embleya hyalina</name>
    <dbReference type="NCBI Taxonomy" id="516124"/>
    <lineage>
        <taxon>Bacteria</taxon>
        <taxon>Bacillati</taxon>
        <taxon>Actinomycetota</taxon>
        <taxon>Actinomycetes</taxon>
        <taxon>Kitasatosporales</taxon>
        <taxon>Streptomycetaceae</taxon>
        <taxon>Embleya</taxon>
    </lineage>
</organism>
<comment type="caution">
    <text evidence="1">The sequence shown here is derived from an EMBL/GenBank/DDBJ whole genome shotgun (WGS) entry which is preliminary data.</text>
</comment>
<dbReference type="Proteomes" id="UP000286931">
    <property type="component" value="Unassembled WGS sequence"/>
</dbReference>
<proteinExistence type="predicted"/>
<dbReference type="AlphaFoldDB" id="A0A401YL45"/>
<dbReference type="OrthoDB" id="4350893at2"/>